<organism evidence="2 3">
    <name type="scientific">Marinilabilia salmonicolor</name>
    <dbReference type="NCBI Taxonomy" id="989"/>
    <lineage>
        <taxon>Bacteria</taxon>
        <taxon>Pseudomonadati</taxon>
        <taxon>Bacteroidota</taxon>
        <taxon>Bacteroidia</taxon>
        <taxon>Marinilabiliales</taxon>
        <taxon>Marinilabiliaceae</taxon>
        <taxon>Marinilabilia</taxon>
    </lineage>
</organism>
<evidence type="ECO:0000313" key="3">
    <source>
        <dbReference type="Proteomes" id="UP000252733"/>
    </source>
</evidence>
<dbReference type="Proteomes" id="UP000252733">
    <property type="component" value="Unassembled WGS sequence"/>
</dbReference>
<comment type="caution">
    <text evidence="2">The sequence shown here is derived from an EMBL/GenBank/DDBJ whole genome shotgun (WGS) entry which is preliminary data.</text>
</comment>
<dbReference type="AlphaFoldDB" id="A0A2T0XH48"/>
<evidence type="ECO:0000256" key="1">
    <source>
        <dbReference type="SAM" id="Phobius"/>
    </source>
</evidence>
<dbReference type="PANTHER" id="PTHR40115">
    <property type="entry name" value="INNER MEMBRANE PROTEIN WITH PEPSY TM HELIX"/>
    <property type="match status" value="1"/>
</dbReference>
<dbReference type="EMBL" id="QPIZ01000030">
    <property type="protein sequence ID" value="RCW29199.1"/>
    <property type="molecule type" value="Genomic_DNA"/>
</dbReference>
<keyword evidence="3" id="KW-1185">Reference proteome</keyword>
<protein>
    <recommendedName>
        <fullName evidence="4">PepSY-associated transmembrane protein</fullName>
    </recommendedName>
</protein>
<dbReference type="STRING" id="1168289.GCA_000259075_02328"/>
<keyword evidence="1" id="KW-0812">Transmembrane</keyword>
<name>A0A2T0XH48_9BACT</name>
<gene>
    <name evidence="2" type="ORF">DFO77_13017</name>
</gene>
<dbReference type="Pfam" id="PF16357">
    <property type="entry name" value="PepSY_TM_like_2"/>
    <property type="match status" value="1"/>
</dbReference>
<proteinExistence type="predicted"/>
<dbReference type="OrthoDB" id="9787788at2"/>
<feature type="transmembrane region" description="Helical" evidence="1">
    <location>
        <begin position="158"/>
        <end position="174"/>
    </location>
</feature>
<keyword evidence="1" id="KW-1133">Transmembrane helix</keyword>
<sequence>MLAKNKIRLWLRRIHRDAGYFVVGITLVYALSGIFLHHKMGVKTTEETVQLSPDLTPEALKSAWASAASEKAITYLEERSEQIVFYFPGGMGEYQKASGITNYETYKDRPLVLFMSQLHENQVKGWGFIADIYAGVLVFLALSGLFMVPGKNGFMRRGVWWFAAGIALVVVFAFL</sequence>
<feature type="transmembrane region" description="Helical" evidence="1">
    <location>
        <begin position="125"/>
        <end position="146"/>
    </location>
</feature>
<keyword evidence="1" id="KW-0472">Membrane</keyword>
<dbReference type="InterPro" id="IPR032307">
    <property type="entry name" value="PepSY_TM-like_2"/>
</dbReference>
<accession>A0A2T0XH48</accession>
<dbReference type="RefSeq" id="WP_106153453.1">
    <property type="nucleotide sequence ID" value="NZ_PVTS01000010.1"/>
</dbReference>
<dbReference type="PANTHER" id="PTHR40115:SF1">
    <property type="entry name" value="INNER MEMBRANE PROTEIN WITH PEPSY TM HELIX"/>
    <property type="match status" value="1"/>
</dbReference>
<reference evidence="2 3" key="1">
    <citation type="submission" date="2018-07" db="EMBL/GenBank/DDBJ databases">
        <title>Freshwater and sediment microbial communities from various areas in North America, analyzing microbe dynamics in response to fracking.</title>
        <authorList>
            <person name="Lamendella R."/>
        </authorList>
    </citation>
    <scope>NUCLEOTIDE SEQUENCE [LARGE SCALE GENOMIC DNA]</scope>
    <source>
        <strain evidence="2 3">160A</strain>
    </source>
</reference>
<evidence type="ECO:0008006" key="4">
    <source>
        <dbReference type="Google" id="ProtNLM"/>
    </source>
</evidence>
<evidence type="ECO:0000313" key="2">
    <source>
        <dbReference type="EMBL" id="RCW29199.1"/>
    </source>
</evidence>
<feature type="transmembrane region" description="Helical" evidence="1">
    <location>
        <begin position="20"/>
        <end position="38"/>
    </location>
</feature>